<proteinExistence type="predicted"/>
<dbReference type="EMBL" id="GBXM01038306">
    <property type="protein sequence ID" value="JAH70271.1"/>
    <property type="molecule type" value="Transcribed_RNA"/>
</dbReference>
<sequence length="13" mass="1437">MVGSLASNRRRCS</sequence>
<evidence type="ECO:0000313" key="1">
    <source>
        <dbReference type="EMBL" id="JAH70271.1"/>
    </source>
</evidence>
<protein>
    <submittedName>
        <fullName evidence="1">Uncharacterized protein</fullName>
    </submittedName>
</protein>
<name>A0A0E9UX07_ANGAN</name>
<accession>A0A0E9UX07</accession>
<organism evidence="1">
    <name type="scientific">Anguilla anguilla</name>
    <name type="common">European freshwater eel</name>
    <name type="synonym">Muraena anguilla</name>
    <dbReference type="NCBI Taxonomy" id="7936"/>
    <lineage>
        <taxon>Eukaryota</taxon>
        <taxon>Metazoa</taxon>
        <taxon>Chordata</taxon>
        <taxon>Craniata</taxon>
        <taxon>Vertebrata</taxon>
        <taxon>Euteleostomi</taxon>
        <taxon>Actinopterygii</taxon>
        <taxon>Neopterygii</taxon>
        <taxon>Teleostei</taxon>
        <taxon>Anguilliformes</taxon>
        <taxon>Anguillidae</taxon>
        <taxon>Anguilla</taxon>
    </lineage>
</organism>
<reference evidence="1" key="1">
    <citation type="submission" date="2014-11" db="EMBL/GenBank/DDBJ databases">
        <authorList>
            <person name="Amaro Gonzalez C."/>
        </authorList>
    </citation>
    <scope>NUCLEOTIDE SEQUENCE</scope>
</reference>
<reference evidence="1" key="2">
    <citation type="journal article" date="2015" name="Fish Shellfish Immunol.">
        <title>Early steps in the European eel (Anguilla anguilla)-Vibrio vulnificus interaction in the gills: Role of the RtxA13 toxin.</title>
        <authorList>
            <person name="Callol A."/>
            <person name="Pajuelo D."/>
            <person name="Ebbesson L."/>
            <person name="Teles M."/>
            <person name="MacKenzie S."/>
            <person name="Amaro C."/>
        </authorList>
    </citation>
    <scope>NUCLEOTIDE SEQUENCE</scope>
</reference>